<dbReference type="Gene3D" id="3.40.50.2300">
    <property type="match status" value="1"/>
</dbReference>
<reference evidence="7 8" key="1">
    <citation type="submission" date="2016-10" db="EMBL/GenBank/DDBJ databases">
        <authorList>
            <person name="de Groot N.N."/>
        </authorList>
    </citation>
    <scope>NUCLEOTIDE SEQUENCE [LARGE SCALE GENOMIC DNA]</scope>
    <source>
        <strain evidence="7 8">DSM 23042</strain>
    </source>
</reference>
<feature type="compositionally biased region" description="Basic and acidic residues" evidence="4">
    <location>
        <begin position="467"/>
        <end position="476"/>
    </location>
</feature>
<evidence type="ECO:0000259" key="6">
    <source>
        <dbReference type="PROSITE" id="PS50887"/>
    </source>
</evidence>
<feature type="domain" description="Response regulatory" evidence="5">
    <location>
        <begin position="152"/>
        <end position="270"/>
    </location>
</feature>
<dbReference type="GO" id="GO:1902201">
    <property type="term" value="P:negative regulation of bacterial-type flagellum-dependent cell motility"/>
    <property type="evidence" value="ECO:0007669"/>
    <property type="project" value="TreeGrafter"/>
</dbReference>
<dbReference type="CDD" id="cd01949">
    <property type="entry name" value="GGDEF"/>
    <property type="match status" value="1"/>
</dbReference>
<feature type="domain" description="GGDEF" evidence="6">
    <location>
        <begin position="320"/>
        <end position="454"/>
    </location>
</feature>
<organism evidence="7 8">
    <name type="scientific">Tranquillimonas rosea</name>
    <dbReference type="NCBI Taxonomy" id="641238"/>
    <lineage>
        <taxon>Bacteria</taxon>
        <taxon>Pseudomonadati</taxon>
        <taxon>Pseudomonadota</taxon>
        <taxon>Alphaproteobacteria</taxon>
        <taxon>Rhodobacterales</taxon>
        <taxon>Roseobacteraceae</taxon>
        <taxon>Tranquillimonas</taxon>
    </lineage>
</organism>
<dbReference type="CDD" id="cd00156">
    <property type="entry name" value="REC"/>
    <property type="match status" value="1"/>
</dbReference>
<protein>
    <recommendedName>
        <fullName evidence="1">diguanylate cyclase</fullName>
        <ecNumber evidence="1">2.7.7.65</ecNumber>
    </recommendedName>
</protein>
<feature type="domain" description="Response regulatory" evidence="5">
    <location>
        <begin position="4"/>
        <end position="120"/>
    </location>
</feature>
<evidence type="ECO:0000256" key="4">
    <source>
        <dbReference type="SAM" id="MobiDB-lite"/>
    </source>
</evidence>
<dbReference type="AlphaFoldDB" id="A0A1H9WX26"/>
<evidence type="ECO:0000256" key="1">
    <source>
        <dbReference type="ARBA" id="ARBA00012528"/>
    </source>
</evidence>
<dbReference type="PROSITE" id="PS50110">
    <property type="entry name" value="RESPONSE_REGULATORY"/>
    <property type="match status" value="2"/>
</dbReference>
<dbReference type="SUPFAM" id="SSF55073">
    <property type="entry name" value="Nucleotide cyclase"/>
    <property type="match status" value="1"/>
</dbReference>
<feature type="region of interest" description="Disordered" evidence="4">
    <location>
        <begin position="452"/>
        <end position="476"/>
    </location>
</feature>
<dbReference type="Pfam" id="PF00990">
    <property type="entry name" value="GGDEF"/>
    <property type="match status" value="1"/>
</dbReference>
<evidence type="ECO:0000256" key="3">
    <source>
        <dbReference type="PROSITE-ProRule" id="PRU00169"/>
    </source>
</evidence>
<evidence type="ECO:0000259" key="5">
    <source>
        <dbReference type="PROSITE" id="PS50110"/>
    </source>
</evidence>
<dbReference type="PROSITE" id="PS50887">
    <property type="entry name" value="GGDEF"/>
    <property type="match status" value="1"/>
</dbReference>
<evidence type="ECO:0000313" key="8">
    <source>
        <dbReference type="Proteomes" id="UP000198885"/>
    </source>
</evidence>
<dbReference type="RefSeq" id="WP_177190526.1">
    <property type="nucleotide sequence ID" value="NZ_FOGU01000014.1"/>
</dbReference>
<dbReference type="InterPro" id="IPR029787">
    <property type="entry name" value="Nucleotide_cyclase"/>
</dbReference>
<dbReference type="InterPro" id="IPR000160">
    <property type="entry name" value="GGDEF_dom"/>
</dbReference>
<dbReference type="Gene3D" id="3.30.70.270">
    <property type="match status" value="1"/>
</dbReference>
<sequence>MPGHILIVDATSTNRIGLKVKLDAAGYGISYCSDVEAAPGMAARLAPDLVIADADLSFSIVPDLPSRLIGSAAPHRPALLLTTACERPDMRLRGLRAGADDVLPRDLSERDLRTRVRTLLRRRQDHDDLMQRLQEGDLGFAEPAAAFAPPAVLGLIPADKAQGLAWRTAMSPCFDGVLRVLAPADALTITTGAQPPDAFLVAAGQGTGTDGLQLVSELRSRLQTRHSGIVVLHAADPPDLATRALDLGADDVATLPLSPPETVLRLRKQIDRKREADAARDQLARSLQLALRDPLTGLHNRRYADRRLAQIGARSAQSGVPFAVLTLDIDHFKDINDSYGHAAGDAVLRGLAKRLTRPLHDCDLLARIGGEEFLAALPDTDAARARRVAESLCETIRSEPFVLPNGTLRHVTASIGIALGGPGGDGPDGVVQRADAALYAAKARGRDRLEIGPEGWIGDAQSRRRTRSSDRSNRSA</sequence>
<dbReference type="FunFam" id="3.30.70.270:FF:000001">
    <property type="entry name" value="Diguanylate cyclase domain protein"/>
    <property type="match status" value="1"/>
</dbReference>
<comment type="caution">
    <text evidence="3">Lacks conserved residue(s) required for the propagation of feature annotation.</text>
</comment>
<proteinExistence type="predicted"/>
<dbReference type="SMART" id="SM00267">
    <property type="entry name" value="GGDEF"/>
    <property type="match status" value="1"/>
</dbReference>
<dbReference type="STRING" id="641238.SAMN04490244_11421"/>
<comment type="catalytic activity">
    <reaction evidence="2">
        <text>2 GTP = 3',3'-c-di-GMP + 2 diphosphate</text>
        <dbReference type="Rhea" id="RHEA:24898"/>
        <dbReference type="ChEBI" id="CHEBI:33019"/>
        <dbReference type="ChEBI" id="CHEBI:37565"/>
        <dbReference type="ChEBI" id="CHEBI:58805"/>
        <dbReference type="EC" id="2.7.7.65"/>
    </reaction>
</comment>
<dbReference type="Proteomes" id="UP000198885">
    <property type="component" value="Unassembled WGS sequence"/>
</dbReference>
<gene>
    <name evidence="7" type="ORF">SAMN04490244_11421</name>
</gene>
<dbReference type="PANTHER" id="PTHR45138">
    <property type="entry name" value="REGULATORY COMPONENTS OF SENSORY TRANSDUCTION SYSTEM"/>
    <property type="match status" value="1"/>
</dbReference>
<dbReference type="GO" id="GO:0000160">
    <property type="term" value="P:phosphorelay signal transduction system"/>
    <property type="evidence" value="ECO:0007669"/>
    <property type="project" value="InterPro"/>
</dbReference>
<dbReference type="SMART" id="SM00448">
    <property type="entry name" value="REC"/>
    <property type="match status" value="1"/>
</dbReference>
<keyword evidence="3" id="KW-0597">Phosphoprotein</keyword>
<evidence type="ECO:0000256" key="2">
    <source>
        <dbReference type="ARBA" id="ARBA00034247"/>
    </source>
</evidence>
<dbReference type="GO" id="GO:0052621">
    <property type="term" value="F:diguanylate cyclase activity"/>
    <property type="evidence" value="ECO:0007669"/>
    <property type="project" value="UniProtKB-EC"/>
</dbReference>
<dbReference type="PANTHER" id="PTHR45138:SF9">
    <property type="entry name" value="DIGUANYLATE CYCLASE DGCM-RELATED"/>
    <property type="match status" value="1"/>
</dbReference>
<dbReference type="InterPro" id="IPR043128">
    <property type="entry name" value="Rev_trsase/Diguanyl_cyclase"/>
</dbReference>
<dbReference type="SUPFAM" id="SSF52172">
    <property type="entry name" value="CheY-like"/>
    <property type="match status" value="2"/>
</dbReference>
<dbReference type="NCBIfam" id="TIGR00254">
    <property type="entry name" value="GGDEF"/>
    <property type="match status" value="1"/>
</dbReference>
<dbReference type="GO" id="GO:0005886">
    <property type="term" value="C:plasma membrane"/>
    <property type="evidence" value="ECO:0007669"/>
    <property type="project" value="TreeGrafter"/>
</dbReference>
<dbReference type="GO" id="GO:0043709">
    <property type="term" value="P:cell adhesion involved in single-species biofilm formation"/>
    <property type="evidence" value="ECO:0007669"/>
    <property type="project" value="TreeGrafter"/>
</dbReference>
<keyword evidence="8" id="KW-1185">Reference proteome</keyword>
<dbReference type="InterPro" id="IPR050469">
    <property type="entry name" value="Diguanylate_Cyclase"/>
</dbReference>
<evidence type="ECO:0000313" key="7">
    <source>
        <dbReference type="EMBL" id="SES38384.1"/>
    </source>
</evidence>
<name>A0A1H9WX26_9RHOB</name>
<dbReference type="InterPro" id="IPR011006">
    <property type="entry name" value="CheY-like_superfamily"/>
</dbReference>
<accession>A0A1H9WX26</accession>
<dbReference type="Pfam" id="PF00072">
    <property type="entry name" value="Response_reg"/>
    <property type="match status" value="1"/>
</dbReference>
<dbReference type="EMBL" id="FOGU01000014">
    <property type="protein sequence ID" value="SES38384.1"/>
    <property type="molecule type" value="Genomic_DNA"/>
</dbReference>
<dbReference type="InterPro" id="IPR001789">
    <property type="entry name" value="Sig_transdc_resp-reg_receiver"/>
</dbReference>
<feature type="modified residue" description="4-aspartylphosphate" evidence="3">
    <location>
        <position position="53"/>
    </location>
</feature>
<dbReference type="EC" id="2.7.7.65" evidence="1"/>